<accession>E9HN29</accession>
<organism evidence="2 3">
    <name type="scientific">Daphnia pulex</name>
    <name type="common">Water flea</name>
    <dbReference type="NCBI Taxonomy" id="6669"/>
    <lineage>
        <taxon>Eukaryota</taxon>
        <taxon>Metazoa</taxon>
        <taxon>Ecdysozoa</taxon>
        <taxon>Arthropoda</taxon>
        <taxon>Crustacea</taxon>
        <taxon>Branchiopoda</taxon>
        <taxon>Diplostraca</taxon>
        <taxon>Cladocera</taxon>
        <taxon>Anomopoda</taxon>
        <taxon>Daphniidae</taxon>
        <taxon>Daphnia</taxon>
    </lineage>
</organism>
<evidence type="ECO:0000313" key="2">
    <source>
        <dbReference type="EMBL" id="EFX66854.1"/>
    </source>
</evidence>
<dbReference type="EMBL" id="GL732692">
    <property type="protein sequence ID" value="EFX66854.1"/>
    <property type="molecule type" value="Genomic_DNA"/>
</dbReference>
<evidence type="ECO:0000256" key="1">
    <source>
        <dbReference type="SAM" id="MobiDB-lite"/>
    </source>
</evidence>
<gene>
    <name evidence="2" type="ORF">DAPPUDRAFT_115951</name>
</gene>
<reference evidence="2 3" key="1">
    <citation type="journal article" date="2011" name="Science">
        <title>The ecoresponsive genome of Daphnia pulex.</title>
        <authorList>
            <person name="Colbourne J.K."/>
            <person name="Pfrender M.E."/>
            <person name="Gilbert D."/>
            <person name="Thomas W.K."/>
            <person name="Tucker A."/>
            <person name="Oakley T.H."/>
            <person name="Tokishita S."/>
            <person name="Aerts A."/>
            <person name="Arnold G.J."/>
            <person name="Basu M.K."/>
            <person name="Bauer D.J."/>
            <person name="Caceres C.E."/>
            <person name="Carmel L."/>
            <person name="Casola C."/>
            <person name="Choi J.H."/>
            <person name="Detter J.C."/>
            <person name="Dong Q."/>
            <person name="Dusheyko S."/>
            <person name="Eads B.D."/>
            <person name="Frohlich T."/>
            <person name="Geiler-Samerotte K.A."/>
            <person name="Gerlach D."/>
            <person name="Hatcher P."/>
            <person name="Jogdeo S."/>
            <person name="Krijgsveld J."/>
            <person name="Kriventseva E.V."/>
            <person name="Kultz D."/>
            <person name="Laforsch C."/>
            <person name="Lindquist E."/>
            <person name="Lopez J."/>
            <person name="Manak J.R."/>
            <person name="Muller J."/>
            <person name="Pangilinan J."/>
            <person name="Patwardhan R.P."/>
            <person name="Pitluck S."/>
            <person name="Pritham E.J."/>
            <person name="Rechtsteiner A."/>
            <person name="Rho M."/>
            <person name="Rogozin I.B."/>
            <person name="Sakarya O."/>
            <person name="Salamov A."/>
            <person name="Schaack S."/>
            <person name="Shapiro H."/>
            <person name="Shiga Y."/>
            <person name="Skalitzky C."/>
            <person name="Smith Z."/>
            <person name="Souvorov A."/>
            <person name="Sung W."/>
            <person name="Tang Z."/>
            <person name="Tsuchiya D."/>
            <person name="Tu H."/>
            <person name="Vos H."/>
            <person name="Wang M."/>
            <person name="Wolf Y.I."/>
            <person name="Yamagata H."/>
            <person name="Yamada T."/>
            <person name="Ye Y."/>
            <person name="Shaw J.R."/>
            <person name="Andrews J."/>
            <person name="Crease T.J."/>
            <person name="Tang H."/>
            <person name="Lucas S.M."/>
            <person name="Robertson H.M."/>
            <person name="Bork P."/>
            <person name="Koonin E.V."/>
            <person name="Zdobnov E.M."/>
            <person name="Grigoriev I.V."/>
            <person name="Lynch M."/>
            <person name="Boore J.L."/>
        </authorList>
    </citation>
    <scope>NUCLEOTIDE SEQUENCE [LARGE SCALE GENOMIC DNA]</scope>
</reference>
<name>E9HN29_DAPPU</name>
<dbReference type="InParanoid" id="E9HN29"/>
<keyword evidence="3" id="KW-1185">Reference proteome</keyword>
<dbReference type="PANTHER" id="PTHR38926:SF73">
    <property type="entry name" value="F-BOX DOMAIN-CONTAINING PROTEIN"/>
    <property type="match status" value="1"/>
</dbReference>
<dbReference type="PhylomeDB" id="E9HN29"/>
<dbReference type="Gene3D" id="3.80.10.10">
    <property type="entry name" value="Ribonuclease Inhibitor"/>
    <property type="match status" value="2"/>
</dbReference>
<dbReference type="OrthoDB" id="6335487at2759"/>
<protein>
    <submittedName>
        <fullName evidence="2">Uncharacterized protein</fullName>
    </submittedName>
</protein>
<proteinExistence type="predicted"/>
<dbReference type="AlphaFoldDB" id="E9HN29"/>
<dbReference type="GO" id="GO:1905761">
    <property type="term" value="F:SCF ubiquitin ligase complex binding"/>
    <property type="evidence" value="ECO:0000318"/>
    <property type="project" value="GO_Central"/>
</dbReference>
<evidence type="ECO:0000313" key="3">
    <source>
        <dbReference type="Proteomes" id="UP000000305"/>
    </source>
</evidence>
<dbReference type="PANTHER" id="PTHR38926">
    <property type="entry name" value="F-BOX DOMAIN CONTAINING PROTEIN, EXPRESSED"/>
    <property type="match status" value="1"/>
</dbReference>
<dbReference type="SUPFAM" id="SSF52047">
    <property type="entry name" value="RNI-like"/>
    <property type="match status" value="2"/>
</dbReference>
<dbReference type="Proteomes" id="UP000000305">
    <property type="component" value="Unassembled WGS sequence"/>
</dbReference>
<feature type="compositionally biased region" description="Pro residues" evidence="1">
    <location>
        <begin position="51"/>
        <end position="63"/>
    </location>
</feature>
<dbReference type="KEGG" id="dpx:DAPPUDRAFT_115951"/>
<dbReference type="HOGENOM" id="CLU_402404_0_0_1"/>
<sequence length="684" mass="77848">MSSKKPKLHMVIPCSSAVVRPIAVSNLSDSRKRKSSQDVEGAYEGSWAMRPKPPTTTTPPPSSTPSSSEEASAPGLEEENKDEMLNIYFCMVDALLRSADEERPLHSARNELNQKLGQYDANKNKDMRLRLLKHFQSQGKEARDLVGLFRLLDVILDDHMDLVEIPCRDEDGCECFDNRILPIIIKRCPNLGKLHFRCSNGLAQDWPETIGFYISQFTLLTSLHLDKVPIQCKSIISVLGKSCPRLKSLRLGFDNLPLSIDEFLSIFYCGDLTLLRNVTPDVPSIEHHQNPATEQKKAYNECCVPPHLLYSFCQTLEEIRINYFSSDEPNVIAFILRHLPLLQKLETSDFEFKDYTTSIRALWDTQNRMHRESSADESMELSLPSNSDSIVLKEFSGKLALTSLFVEGERDYLNLKSMCELCPDLQKLHLLETSVRDVAETKTSENGFTLSEIANDFSKLNKLRVLTCTESDGPLCSVITQATAPFLTALEVVLDGVFIPKFDFLISCNNLQILKLSTEFHPPLKSYFSVETKSNLIPETFLPKLEEVQLDFCMNSELEELFLKKSTLKHIDVLCLHHVGQSDEQFIELFLQWPHLVSFKYKMPRKFTVDMGLKILAHLPCLRSLSLFKDIKYRCSGDFNQLKKTCRQRNIKLDLHLFVDTYLCIDGDVNGDRVSTSDESETDS</sequence>
<feature type="region of interest" description="Disordered" evidence="1">
    <location>
        <begin position="25"/>
        <end position="78"/>
    </location>
</feature>
<dbReference type="InterPro" id="IPR032675">
    <property type="entry name" value="LRR_dom_sf"/>
</dbReference>